<evidence type="ECO:0000313" key="1">
    <source>
        <dbReference type="EMBL" id="KKR43143.1"/>
    </source>
</evidence>
<name>A0A0G0QSL2_9BACT</name>
<dbReference type="EMBL" id="LBYA01000014">
    <property type="protein sequence ID" value="KKR43143.1"/>
    <property type="molecule type" value="Genomic_DNA"/>
</dbReference>
<protein>
    <submittedName>
        <fullName evidence="1">Uncharacterized protein</fullName>
    </submittedName>
</protein>
<accession>A0A0G0QSL2</accession>
<evidence type="ECO:0000313" key="2">
    <source>
        <dbReference type="Proteomes" id="UP000034215"/>
    </source>
</evidence>
<comment type="caution">
    <text evidence="1">The sequence shown here is derived from an EMBL/GenBank/DDBJ whole genome shotgun (WGS) entry which is preliminary data.</text>
</comment>
<reference evidence="1 2" key="1">
    <citation type="journal article" date="2015" name="Nature">
        <title>rRNA introns, odd ribosomes, and small enigmatic genomes across a large radiation of phyla.</title>
        <authorList>
            <person name="Brown C.T."/>
            <person name="Hug L.A."/>
            <person name="Thomas B.C."/>
            <person name="Sharon I."/>
            <person name="Castelle C.J."/>
            <person name="Singh A."/>
            <person name="Wilkins M.J."/>
            <person name="Williams K.H."/>
            <person name="Banfield J.F."/>
        </authorList>
    </citation>
    <scope>NUCLEOTIDE SEQUENCE [LARGE SCALE GENOMIC DNA]</scope>
</reference>
<organism evidence="1 2">
    <name type="scientific">Candidatus Woesebacteria bacterium GW2011_GWB1_40_12</name>
    <dbReference type="NCBI Taxonomy" id="1618576"/>
    <lineage>
        <taxon>Bacteria</taxon>
        <taxon>Candidatus Woeseibacteriota</taxon>
    </lineage>
</organism>
<proteinExistence type="predicted"/>
<dbReference type="AlphaFoldDB" id="A0A0G0QSL2"/>
<dbReference type="Proteomes" id="UP000034215">
    <property type="component" value="Unassembled WGS sequence"/>
</dbReference>
<gene>
    <name evidence="1" type="ORF">UT76_C0014G0011</name>
</gene>
<sequence length="62" mass="7230">MAYGTGLENPDPKGSREFESHLLRSLEQDFIASFLLKRNFRIDSLLFLSKLQSNFCLRKHLT</sequence>